<dbReference type="SMART" id="SM00801">
    <property type="entry name" value="dDENN"/>
    <property type="match status" value="1"/>
</dbReference>
<dbReference type="InterPro" id="IPR047278">
    <property type="entry name" value="DEN5A/B"/>
</dbReference>
<feature type="compositionally biased region" description="Polar residues" evidence="1">
    <location>
        <begin position="121"/>
        <end position="139"/>
    </location>
</feature>
<accession>A0A2G9UE37</accession>
<reference evidence="3 4" key="1">
    <citation type="submission" date="2015-09" db="EMBL/GenBank/DDBJ databases">
        <title>Draft genome of the parasitic nematode Teladorsagia circumcincta isolate WARC Sus (inbred).</title>
        <authorList>
            <person name="Mitreva M."/>
        </authorList>
    </citation>
    <scope>NUCLEOTIDE SEQUENCE [LARGE SCALE GENOMIC DNA]</scope>
    <source>
        <strain evidence="3 4">S</strain>
    </source>
</reference>
<dbReference type="PANTHER" id="PTHR46070">
    <property type="entry name" value="PINSTRIPE, ISOFORM A"/>
    <property type="match status" value="1"/>
</dbReference>
<evidence type="ECO:0000313" key="3">
    <source>
        <dbReference type="EMBL" id="PIO68002.1"/>
    </source>
</evidence>
<dbReference type="OrthoDB" id="6019893at2759"/>
<dbReference type="GO" id="GO:0005085">
    <property type="term" value="F:guanyl-nucleotide exchange factor activity"/>
    <property type="evidence" value="ECO:0007669"/>
    <property type="project" value="InterPro"/>
</dbReference>
<evidence type="ECO:0000256" key="1">
    <source>
        <dbReference type="SAM" id="MobiDB-lite"/>
    </source>
</evidence>
<evidence type="ECO:0000313" key="4">
    <source>
        <dbReference type="Proteomes" id="UP000230423"/>
    </source>
</evidence>
<dbReference type="Gene3D" id="1.20.58.900">
    <property type="match status" value="1"/>
</dbReference>
<name>A0A2G9UE37_TELCI</name>
<evidence type="ECO:0000259" key="2">
    <source>
        <dbReference type="SMART" id="SM00801"/>
    </source>
</evidence>
<dbReference type="AlphaFoldDB" id="A0A2G9UE37"/>
<sequence>MTTGKEEAETTLVDYFVVAGYDPDVGLVIDTTSEDCVWEEENGLTPNSEDRRPPLQRSFVAKILQHFPQKRAGAPFSDEVLSVVHFGGEVPSVVCLFPIGTSNTAMFKRYSTWDDMSTSVIGGATPSGSPAVTNRSNNTRRTEEWSAKRMSRSFDRDDVIDDVISESVLLSPRPSRADLTPLPLEGVLKNNSTVARVAEIARRAGVLIDVQDLEQELSCKDQYANSPVCKQYFQNARLNNAIRECVLNRIVCMLYSYEHFVVGGQGCTDREAFDDSRDSLVCFDKASFLSDQPDSHLAFLAAFLETQMFTSLIDAKILSQWEAPDENLVLFDSRIAAMREKLGLSMVRTPTYESTPPFAHTEELISKREETLDYVVPGPHELAGAVPMRYEGAWPDQINTALLEGAMGLSPAPSPWKQRYPRLRPKQQEAVGAGGRPSSTYGGAGLVGDSPALVAQQQLKFVDQLLRETKGKTKRMLVDKMGKEAVQLGHLDAGITGVEENTLVASFCDLLERIWAHGLVKKQFCLLCSIVIVVEVVFVPGDGQRGAVRRTPSLPHCEVPAPVILQPANENDFAGALSEIVESIQRELGKGDDENAPAWSRSILRAANFLADKLTNVPKEEPRGALSTAFTARPPMHSQSMMKKSSSVGVVWLISMNVYIT</sequence>
<dbReference type="GO" id="GO:0031267">
    <property type="term" value="F:small GTPase binding"/>
    <property type="evidence" value="ECO:0007669"/>
    <property type="project" value="InterPro"/>
</dbReference>
<proteinExistence type="predicted"/>
<protein>
    <submittedName>
        <fullName evidence="3">DDENN domain protein</fullName>
    </submittedName>
</protein>
<dbReference type="Proteomes" id="UP000230423">
    <property type="component" value="Unassembled WGS sequence"/>
</dbReference>
<feature type="domain" description="dDENN" evidence="2">
    <location>
        <begin position="238"/>
        <end position="316"/>
    </location>
</feature>
<dbReference type="SUPFAM" id="SSF140741">
    <property type="entry name" value="RUN domain-like"/>
    <property type="match status" value="1"/>
</dbReference>
<organism evidence="3 4">
    <name type="scientific">Teladorsagia circumcincta</name>
    <name type="common">Brown stomach worm</name>
    <name type="synonym">Ostertagia circumcincta</name>
    <dbReference type="NCBI Taxonomy" id="45464"/>
    <lineage>
        <taxon>Eukaryota</taxon>
        <taxon>Metazoa</taxon>
        <taxon>Ecdysozoa</taxon>
        <taxon>Nematoda</taxon>
        <taxon>Chromadorea</taxon>
        <taxon>Rhabditida</taxon>
        <taxon>Rhabditina</taxon>
        <taxon>Rhabditomorpha</taxon>
        <taxon>Strongyloidea</taxon>
        <taxon>Trichostrongylidae</taxon>
        <taxon>Teladorsagia</taxon>
    </lineage>
</organism>
<dbReference type="PANTHER" id="PTHR46070:SF1">
    <property type="entry name" value="PINSTRIPE, ISOFORM A"/>
    <property type="match status" value="1"/>
</dbReference>
<dbReference type="EMBL" id="KZ347306">
    <property type="protein sequence ID" value="PIO68002.1"/>
    <property type="molecule type" value="Genomic_DNA"/>
</dbReference>
<dbReference type="InterPro" id="IPR037213">
    <property type="entry name" value="Run_dom_sf"/>
</dbReference>
<dbReference type="Pfam" id="PF03455">
    <property type="entry name" value="dDENN"/>
    <property type="match status" value="1"/>
</dbReference>
<gene>
    <name evidence="3" type="ORF">TELCIR_10229</name>
</gene>
<feature type="region of interest" description="Disordered" evidence="1">
    <location>
        <begin position="121"/>
        <end position="146"/>
    </location>
</feature>
<keyword evidence="4" id="KW-1185">Reference proteome</keyword>
<dbReference type="InterPro" id="IPR005112">
    <property type="entry name" value="dDENN_dom"/>
</dbReference>